<accession>N1QIA9</accession>
<keyword evidence="3 6" id="KW-0819">tRNA processing</keyword>
<dbReference type="GO" id="GO:0005829">
    <property type="term" value="C:cytosol"/>
    <property type="evidence" value="ECO:0007669"/>
    <property type="project" value="TreeGrafter"/>
</dbReference>
<evidence type="ECO:0000256" key="7">
    <source>
        <dbReference type="PROSITE-ProRule" id="PRU00221"/>
    </source>
</evidence>
<dbReference type="InterPro" id="IPR015943">
    <property type="entry name" value="WD40/YVTN_repeat-like_dom_sf"/>
</dbReference>
<evidence type="ECO:0000256" key="2">
    <source>
        <dbReference type="ARBA" id="ARBA00022574"/>
    </source>
</evidence>
<dbReference type="PROSITE" id="PS50082">
    <property type="entry name" value="WD_REPEATS_2"/>
    <property type="match status" value="1"/>
</dbReference>
<evidence type="ECO:0000256" key="4">
    <source>
        <dbReference type="ARBA" id="ARBA00022737"/>
    </source>
</evidence>
<dbReference type="OrthoDB" id="339900at2759"/>
<dbReference type="HOGENOM" id="CLU_022082_0_0_1"/>
<organism evidence="9 10">
    <name type="scientific">Sphaerulina musiva (strain SO2202)</name>
    <name type="common">Poplar stem canker fungus</name>
    <name type="synonym">Septoria musiva</name>
    <dbReference type="NCBI Taxonomy" id="692275"/>
    <lineage>
        <taxon>Eukaryota</taxon>
        <taxon>Fungi</taxon>
        <taxon>Dikarya</taxon>
        <taxon>Ascomycota</taxon>
        <taxon>Pezizomycotina</taxon>
        <taxon>Dothideomycetes</taxon>
        <taxon>Dothideomycetidae</taxon>
        <taxon>Mycosphaerellales</taxon>
        <taxon>Mycosphaerellaceae</taxon>
        <taxon>Sphaerulina</taxon>
    </lineage>
</organism>
<feature type="region of interest" description="Disordered" evidence="8">
    <location>
        <begin position="68"/>
        <end position="96"/>
    </location>
</feature>
<evidence type="ECO:0000256" key="1">
    <source>
        <dbReference type="ARBA" id="ARBA00004123"/>
    </source>
</evidence>
<protein>
    <submittedName>
        <fullName evidence="9">Uncharacterized protein</fullName>
    </submittedName>
</protein>
<feature type="region of interest" description="Disordered" evidence="8">
    <location>
        <begin position="176"/>
        <end position="195"/>
    </location>
</feature>
<dbReference type="InterPro" id="IPR028884">
    <property type="entry name" value="Trm82"/>
</dbReference>
<comment type="function">
    <text evidence="6">Required for the formation of N(7)-methylguanine at position 46 (m7G46) in tRNA. In the complex, it is required to stabilize and induce conformational changes of the catalytic subunit.</text>
</comment>
<dbReference type="AlphaFoldDB" id="N1QIA9"/>
<dbReference type="InterPro" id="IPR001680">
    <property type="entry name" value="WD40_rpt"/>
</dbReference>
<dbReference type="EMBL" id="KB456267">
    <property type="protein sequence ID" value="EMF10913.1"/>
    <property type="molecule type" value="Genomic_DNA"/>
</dbReference>
<keyword evidence="5 6" id="KW-0539">Nucleus</keyword>
<evidence type="ECO:0000313" key="9">
    <source>
        <dbReference type="EMBL" id="EMF10913.1"/>
    </source>
</evidence>
<keyword evidence="10" id="KW-1185">Reference proteome</keyword>
<feature type="repeat" description="WD" evidence="7">
    <location>
        <begin position="281"/>
        <end position="322"/>
    </location>
</feature>
<proteinExistence type="inferred from homology"/>
<dbReference type="GeneID" id="27904896"/>
<evidence type="ECO:0000313" key="10">
    <source>
        <dbReference type="Proteomes" id="UP000016931"/>
    </source>
</evidence>
<gene>
    <name evidence="9" type="ORF">SEPMUDRAFT_157993</name>
</gene>
<dbReference type="STRING" id="692275.N1QIA9"/>
<keyword evidence="2 6" id="KW-0853">WD repeat</keyword>
<dbReference type="GO" id="GO:0043527">
    <property type="term" value="C:tRNA methyltransferase complex"/>
    <property type="evidence" value="ECO:0007669"/>
    <property type="project" value="TreeGrafter"/>
</dbReference>
<dbReference type="Gene3D" id="2.130.10.10">
    <property type="entry name" value="YVTN repeat-like/Quinoprotein amine dehydrogenase"/>
    <property type="match status" value="1"/>
</dbReference>
<comment type="subcellular location">
    <subcellularLocation>
        <location evidence="1 6">Nucleus</location>
    </subcellularLocation>
</comment>
<dbReference type="InterPro" id="IPR036322">
    <property type="entry name" value="WD40_repeat_dom_sf"/>
</dbReference>
<dbReference type="eggNOG" id="KOG3914">
    <property type="taxonomic scope" value="Eukaryota"/>
</dbReference>
<comment type="similarity">
    <text evidence="6">Belongs to the WD repeat TRM82 family.</text>
</comment>
<dbReference type="UniPathway" id="UPA00989"/>
<reference evidence="9 10" key="1">
    <citation type="journal article" date="2012" name="PLoS Pathog.">
        <title>Diverse lifestyles and strategies of plant pathogenesis encoded in the genomes of eighteen Dothideomycetes fungi.</title>
        <authorList>
            <person name="Ohm R.A."/>
            <person name="Feau N."/>
            <person name="Henrissat B."/>
            <person name="Schoch C.L."/>
            <person name="Horwitz B.A."/>
            <person name="Barry K.W."/>
            <person name="Condon B.J."/>
            <person name="Copeland A.C."/>
            <person name="Dhillon B."/>
            <person name="Glaser F."/>
            <person name="Hesse C.N."/>
            <person name="Kosti I."/>
            <person name="LaButti K."/>
            <person name="Lindquist E.A."/>
            <person name="Lucas S."/>
            <person name="Salamov A.A."/>
            <person name="Bradshaw R.E."/>
            <person name="Ciuffetti L."/>
            <person name="Hamelin R.C."/>
            <person name="Kema G.H.J."/>
            <person name="Lawrence C."/>
            <person name="Scott J.A."/>
            <person name="Spatafora J.W."/>
            <person name="Turgeon B.G."/>
            <person name="de Wit P.J.G.M."/>
            <person name="Zhong S."/>
            <person name="Goodwin S.B."/>
            <person name="Grigoriev I.V."/>
        </authorList>
    </citation>
    <scope>NUCLEOTIDE SEQUENCE [LARGE SCALE GENOMIC DNA]</scope>
    <source>
        <strain evidence="9 10">SO2202</strain>
    </source>
</reference>
<sequence>MRHPFQCILHARDPTDVASEGFVVVACGPKLVSVSLASNELISEWPQTPQVGDGESDFKREKSALAPVISEVDNGERPSKKQKTSHDAPKLPPQSPNVIKLIATPNSRNVVAVTDDKCIRVFEAPEGRLTELSSRPMPKRPCAVQVLPDNATILVGDKFGDVYSLPLIAATIDDVQPEGRETEPPANTPFKPSASEATVHSQRNRQALAAQMNQKNFTPKKEVLNFEHRLELGHVSMLTDLKFLTREVEGKQRGYIVTADRDEHIRISRAPPQAHIIEGYLLGHKEFVNRISRVGHSDLLVSGGGDDWLGIWNWQTFQLMKKFDFKSLVKEVVKDSEAKIAVSGIWSFDVQTSYGTDCVIAVACERVSALFFISRAALEQAPPKSSDESSPYSKMASTTVPLPAAPLDVAAIGDQLLVSVDVRIDGSKRLGSVVIGVDDSPEVPVRCSAWQPVAESFDLNLVNEHPSLVTESNDQELDAFLYTVANLRKRRDEEQQDAAAEEE</sequence>
<dbReference type="GO" id="GO:0005634">
    <property type="term" value="C:nucleus"/>
    <property type="evidence" value="ECO:0007669"/>
    <property type="project" value="UniProtKB-SubCell"/>
</dbReference>
<dbReference type="HAMAP" id="MF_03056">
    <property type="entry name" value="TRM82"/>
    <property type="match status" value="1"/>
</dbReference>
<evidence type="ECO:0000256" key="5">
    <source>
        <dbReference type="ARBA" id="ARBA00023242"/>
    </source>
</evidence>
<dbReference type="GO" id="GO:0106004">
    <property type="term" value="P:tRNA (guanine-N7)-methylation"/>
    <property type="evidence" value="ECO:0007669"/>
    <property type="project" value="UniProtKB-UniRule"/>
</dbReference>
<name>N1QIA9_SPHMS</name>
<dbReference type="PANTHER" id="PTHR16288:SF0">
    <property type="entry name" value="TRNA (GUANINE-N(7)-)-METHYLTRANSFERASE NON-CATALYTIC SUBUNIT WDR4"/>
    <property type="match status" value="1"/>
</dbReference>
<keyword evidence="4 6" id="KW-0677">Repeat</keyword>
<evidence type="ECO:0000256" key="8">
    <source>
        <dbReference type="SAM" id="MobiDB-lite"/>
    </source>
</evidence>
<dbReference type="OMA" id="EADDECH"/>
<evidence type="ECO:0000256" key="6">
    <source>
        <dbReference type="HAMAP-Rule" id="MF_03056"/>
    </source>
</evidence>
<evidence type="ECO:0000256" key="3">
    <source>
        <dbReference type="ARBA" id="ARBA00022694"/>
    </source>
</evidence>
<dbReference type="PANTHER" id="PTHR16288">
    <property type="entry name" value="WD40 REPEAT PROTEIN 4"/>
    <property type="match status" value="1"/>
</dbReference>
<dbReference type="Proteomes" id="UP000016931">
    <property type="component" value="Unassembled WGS sequence"/>
</dbReference>
<feature type="compositionally biased region" description="Basic and acidic residues" evidence="8">
    <location>
        <begin position="74"/>
        <end position="89"/>
    </location>
</feature>
<comment type="pathway">
    <text evidence="6">tRNA modification; N(7)-methylguanine-tRNA biosynthesis.</text>
</comment>
<dbReference type="SUPFAM" id="SSF50978">
    <property type="entry name" value="WD40 repeat-like"/>
    <property type="match status" value="1"/>
</dbReference>
<dbReference type="RefSeq" id="XP_016759034.1">
    <property type="nucleotide sequence ID" value="XM_016907759.1"/>
</dbReference>